<evidence type="ECO:0000313" key="2">
    <source>
        <dbReference type="Proteomes" id="UP000265520"/>
    </source>
</evidence>
<sequence length="60" mass="6182">MKLRTENSHDTAVGTVRVVVAEGSGGVLGVVSDATAVNSVTAEEIFSLSFSRGGHNSFET</sequence>
<accession>A0A392SI55</accession>
<dbReference type="EMBL" id="LXQA010382119">
    <property type="protein sequence ID" value="MCI48127.1"/>
    <property type="molecule type" value="Genomic_DNA"/>
</dbReference>
<evidence type="ECO:0000313" key="1">
    <source>
        <dbReference type="EMBL" id="MCI48127.1"/>
    </source>
</evidence>
<organism evidence="1 2">
    <name type="scientific">Trifolium medium</name>
    <dbReference type="NCBI Taxonomy" id="97028"/>
    <lineage>
        <taxon>Eukaryota</taxon>
        <taxon>Viridiplantae</taxon>
        <taxon>Streptophyta</taxon>
        <taxon>Embryophyta</taxon>
        <taxon>Tracheophyta</taxon>
        <taxon>Spermatophyta</taxon>
        <taxon>Magnoliopsida</taxon>
        <taxon>eudicotyledons</taxon>
        <taxon>Gunneridae</taxon>
        <taxon>Pentapetalae</taxon>
        <taxon>rosids</taxon>
        <taxon>fabids</taxon>
        <taxon>Fabales</taxon>
        <taxon>Fabaceae</taxon>
        <taxon>Papilionoideae</taxon>
        <taxon>50 kb inversion clade</taxon>
        <taxon>NPAAA clade</taxon>
        <taxon>Hologalegina</taxon>
        <taxon>IRL clade</taxon>
        <taxon>Trifolieae</taxon>
        <taxon>Trifolium</taxon>
    </lineage>
</organism>
<dbReference type="Proteomes" id="UP000265520">
    <property type="component" value="Unassembled WGS sequence"/>
</dbReference>
<comment type="caution">
    <text evidence="1">The sequence shown here is derived from an EMBL/GenBank/DDBJ whole genome shotgun (WGS) entry which is preliminary data.</text>
</comment>
<feature type="non-terminal residue" evidence="1">
    <location>
        <position position="60"/>
    </location>
</feature>
<name>A0A392SI55_9FABA</name>
<dbReference type="AlphaFoldDB" id="A0A392SI55"/>
<keyword evidence="2" id="KW-1185">Reference proteome</keyword>
<reference evidence="1 2" key="1">
    <citation type="journal article" date="2018" name="Front. Plant Sci.">
        <title>Red Clover (Trifolium pratense) and Zigzag Clover (T. medium) - A Picture of Genomic Similarities and Differences.</title>
        <authorList>
            <person name="Dluhosova J."/>
            <person name="Istvanek J."/>
            <person name="Nedelnik J."/>
            <person name="Repkova J."/>
        </authorList>
    </citation>
    <scope>NUCLEOTIDE SEQUENCE [LARGE SCALE GENOMIC DNA]</scope>
    <source>
        <strain evidence="2">cv. 10/8</strain>
        <tissue evidence="1">Leaf</tissue>
    </source>
</reference>
<proteinExistence type="predicted"/>
<protein>
    <submittedName>
        <fullName evidence="1">Uncharacterized protein</fullName>
    </submittedName>
</protein>